<feature type="domain" description="Peripheral subunit-binding (PSBD)" evidence="9">
    <location>
        <begin position="116"/>
        <end position="153"/>
    </location>
</feature>
<dbReference type="GO" id="GO:0016407">
    <property type="term" value="F:acetyltransferase activity"/>
    <property type="evidence" value="ECO:0007669"/>
    <property type="project" value="TreeGrafter"/>
</dbReference>
<keyword evidence="10" id="KW-0670">Pyruvate</keyword>
<dbReference type="PROSITE" id="PS00189">
    <property type="entry name" value="LIPOYL"/>
    <property type="match status" value="1"/>
</dbReference>
<dbReference type="Gene3D" id="4.10.320.10">
    <property type="entry name" value="E3-binding domain"/>
    <property type="match status" value="2"/>
</dbReference>
<feature type="domain" description="Peripheral subunit-binding (PSBD)" evidence="9">
    <location>
        <begin position="171"/>
        <end position="208"/>
    </location>
</feature>
<keyword evidence="4 7" id="KW-0808">Transferase</keyword>
<evidence type="ECO:0000256" key="5">
    <source>
        <dbReference type="ARBA" id="ARBA00022823"/>
    </source>
</evidence>
<feature type="domain" description="Lipoyl-binding" evidence="8">
    <location>
        <begin position="1"/>
        <end position="75"/>
    </location>
</feature>
<dbReference type="InterPro" id="IPR004167">
    <property type="entry name" value="PSBD"/>
</dbReference>
<evidence type="ECO:0000256" key="2">
    <source>
        <dbReference type="ARBA" id="ARBA00007317"/>
    </source>
</evidence>
<dbReference type="Pfam" id="PF00364">
    <property type="entry name" value="Biotin_lipoyl"/>
    <property type="match status" value="1"/>
</dbReference>
<evidence type="ECO:0000313" key="11">
    <source>
        <dbReference type="Proteomes" id="UP000254512"/>
    </source>
</evidence>
<dbReference type="EC" id="2.3.1.-" evidence="7"/>
<keyword evidence="6 7" id="KW-0012">Acyltransferase</keyword>
<dbReference type="PROSITE" id="PS51826">
    <property type="entry name" value="PSBD"/>
    <property type="match status" value="2"/>
</dbReference>
<evidence type="ECO:0000256" key="6">
    <source>
        <dbReference type="ARBA" id="ARBA00023315"/>
    </source>
</evidence>
<evidence type="ECO:0000259" key="8">
    <source>
        <dbReference type="PROSITE" id="PS50968"/>
    </source>
</evidence>
<dbReference type="AlphaFoldDB" id="A0A377HN70"/>
<name>A0A377HN70_GRIHO</name>
<dbReference type="PANTHER" id="PTHR43178:SF5">
    <property type="entry name" value="LIPOAMIDE ACYLTRANSFERASE COMPONENT OF BRANCHED-CHAIN ALPHA-KETO ACID DEHYDROGENASE COMPLEX, MITOCHONDRIAL"/>
    <property type="match status" value="1"/>
</dbReference>
<dbReference type="EMBL" id="UGHD01000002">
    <property type="protein sequence ID" value="STO57576.1"/>
    <property type="molecule type" value="Genomic_DNA"/>
</dbReference>
<dbReference type="Gene3D" id="2.40.50.100">
    <property type="match status" value="1"/>
</dbReference>
<dbReference type="InterPro" id="IPR050743">
    <property type="entry name" value="2-oxoacid_DH_E2_comp"/>
</dbReference>
<evidence type="ECO:0000313" key="10">
    <source>
        <dbReference type="EMBL" id="STO57576.1"/>
    </source>
</evidence>
<organism evidence="10 11">
    <name type="scientific">Grimontia hollisae</name>
    <name type="common">Vibrio hollisae</name>
    <dbReference type="NCBI Taxonomy" id="673"/>
    <lineage>
        <taxon>Bacteria</taxon>
        <taxon>Pseudomonadati</taxon>
        <taxon>Pseudomonadota</taxon>
        <taxon>Gammaproteobacteria</taxon>
        <taxon>Vibrionales</taxon>
        <taxon>Vibrionaceae</taxon>
        <taxon>Grimontia</taxon>
    </lineage>
</organism>
<dbReference type="Gene3D" id="3.30.559.10">
    <property type="entry name" value="Chloramphenicol acetyltransferase-like domain"/>
    <property type="match status" value="1"/>
</dbReference>
<dbReference type="Pfam" id="PF00198">
    <property type="entry name" value="2-oxoacid_dh"/>
    <property type="match status" value="1"/>
</dbReference>
<dbReference type="Proteomes" id="UP000254512">
    <property type="component" value="Unassembled WGS sequence"/>
</dbReference>
<accession>A0A377HN70</accession>
<comment type="cofactor">
    <cofactor evidence="1 7">
        <name>(R)-lipoate</name>
        <dbReference type="ChEBI" id="CHEBI:83088"/>
    </cofactor>
</comment>
<dbReference type="SUPFAM" id="SSF51230">
    <property type="entry name" value="Single hybrid motif"/>
    <property type="match status" value="1"/>
</dbReference>
<dbReference type="InterPro" id="IPR000089">
    <property type="entry name" value="Biotin_lipoyl"/>
</dbReference>
<dbReference type="InterPro" id="IPR023213">
    <property type="entry name" value="CAT-like_dom_sf"/>
</dbReference>
<dbReference type="SUPFAM" id="SSF47005">
    <property type="entry name" value="Peripheral subunit-binding domain of 2-oxo acid dehydrogenase complex"/>
    <property type="match status" value="2"/>
</dbReference>
<comment type="subunit">
    <text evidence="3">Forms a 24-polypeptide structural core with octahedral symmetry.</text>
</comment>
<protein>
    <recommendedName>
        <fullName evidence="7">Dihydrolipoamide acetyltransferase component of pyruvate dehydrogenase complex</fullName>
        <ecNumber evidence="7">2.3.1.-</ecNumber>
    </recommendedName>
</protein>
<dbReference type="InterPro" id="IPR036625">
    <property type="entry name" value="E3-bd_dom_sf"/>
</dbReference>
<dbReference type="InterPro" id="IPR011053">
    <property type="entry name" value="Single_hybrid_motif"/>
</dbReference>
<evidence type="ECO:0000256" key="3">
    <source>
        <dbReference type="ARBA" id="ARBA00011484"/>
    </source>
</evidence>
<sequence>MDIIMPQLGETVAEGEILAWHKAEGDSVRKGDVLFEISTDKVAMEVPAMEEGVLTKIFAQVGEVITVGEPVGEMAVEGEEAKVAEPAKDIIEQQAAASEPSKPAAIQTFSQQGHGLLSPAVKYLTRQHDLDLSEIEGTGSNGRITKRDVQAFVAQQQQGEMAAIDDEAMAFMSPSVRRLVTEHDVDVNQIEGSGKHGRITKEDVLGYLDGGETVATQSVTTSQVIKAEPQPVSITGQDVPFSFMRKQIARQMSSSKDNAVHVAQGMDISFDEVEAVRQQHKADFKQKYGVSLTPLAFIARAVVKALQAFPHLNGQVSGEKLVLSAPVHLGIAVDLNHKGLVVPVIKDADTMNVSGLARKIAELAKKARENRLTPDEMSGATYTLSNNGGAGTVFTTPIINHPEIAILSIDGISRKPVVVNVNGRESLGIGSVGMVVQSFDHRAVDGAYSGAFLQRVKSLLESHGWQAEL</sequence>
<dbReference type="SUPFAM" id="SSF52777">
    <property type="entry name" value="CoA-dependent acyltransferases"/>
    <property type="match status" value="1"/>
</dbReference>
<gene>
    <name evidence="10" type="primary">pdhC</name>
    <name evidence="10" type="ORF">NCTC11645_01968</name>
</gene>
<evidence type="ECO:0000256" key="1">
    <source>
        <dbReference type="ARBA" id="ARBA00001938"/>
    </source>
</evidence>
<keyword evidence="5 7" id="KW-0450">Lipoyl</keyword>
<dbReference type="InterPro" id="IPR003016">
    <property type="entry name" value="2-oxoA_DH_lipoyl-BS"/>
</dbReference>
<evidence type="ECO:0000256" key="4">
    <source>
        <dbReference type="ARBA" id="ARBA00022679"/>
    </source>
</evidence>
<dbReference type="STRING" id="673.AL542_16435"/>
<dbReference type="GO" id="GO:0031405">
    <property type="term" value="F:lipoic acid binding"/>
    <property type="evidence" value="ECO:0007669"/>
    <property type="project" value="TreeGrafter"/>
</dbReference>
<dbReference type="GO" id="GO:0005737">
    <property type="term" value="C:cytoplasm"/>
    <property type="evidence" value="ECO:0007669"/>
    <property type="project" value="TreeGrafter"/>
</dbReference>
<comment type="similarity">
    <text evidence="2 7">Belongs to the 2-oxoacid dehydrogenase family.</text>
</comment>
<dbReference type="CDD" id="cd06849">
    <property type="entry name" value="lipoyl_domain"/>
    <property type="match status" value="1"/>
</dbReference>
<dbReference type="PROSITE" id="PS50968">
    <property type="entry name" value="BIOTINYL_LIPOYL"/>
    <property type="match status" value="1"/>
</dbReference>
<dbReference type="PANTHER" id="PTHR43178">
    <property type="entry name" value="DIHYDROLIPOAMIDE ACETYLTRANSFERASE COMPONENT OF PYRUVATE DEHYDROGENASE COMPLEX"/>
    <property type="match status" value="1"/>
</dbReference>
<evidence type="ECO:0000259" key="9">
    <source>
        <dbReference type="PROSITE" id="PS51826"/>
    </source>
</evidence>
<dbReference type="Pfam" id="PF02817">
    <property type="entry name" value="E3_binding"/>
    <property type="match status" value="2"/>
</dbReference>
<reference evidence="10 11" key="1">
    <citation type="submission" date="2018-06" db="EMBL/GenBank/DDBJ databases">
        <authorList>
            <consortium name="Pathogen Informatics"/>
            <person name="Doyle S."/>
        </authorList>
    </citation>
    <scope>NUCLEOTIDE SEQUENCE [LARGE SCALE GENOMIC DNA]</scope>
    <source>
        <strain evidence="10 11">NCTC11645</strain>
    </source>
</reference>
<dbReference type="RefSeq" id="WP_115659794.1">
    <property type="nucleotide sequence ID" value="NZ_UGHD01000002.1"/>
</dbReference>
<evidence type="ECO:0000256" key="7">
    <source>
        <dbReference type="RuleBase" id="RU003423"/>
    </source>
</evidence>
<proteinExistence type="inferred from homology"/>
<dbReference type="InterPro" id="IPR001078">
    <property type="entry name" value="2-oxoacid_DH_actylTfrase"/>
</dbReference>